<protein>
    <recommendedName>
        <fullName evidence="3">Transglutaminase-like domain-containing protein</fullName>
    </recommendedName>
</protein>
<dbReference type="InterPro" id="IPR007562">
    <property type="entry name" value="Transglutaminase-like_domain"/>
</dbReference>
<feature type="domain" description="Transglutaminase-like" evidence="3">
    <location>
        <begin position="433"/>
        <end position="562"/>
    </location>
</feature>
<dbReference type="Proteomes" id="UP000737612">
    <property type="component" value="Unassembled WGS sequence"/>
</dbReference>
<accession>A0A938Z9N5</accession>
<evidence type="ECO:0000256" key="1">
    <source>
        <dbReference type="SAM" id="Coils"/>
    </source>
</evidence>
<dbReference type="Pfam" id="PF04473">
    <property type="entry name" value="DUF553"/>
    <property type="match status" value="1"/>
</dbReference>
<evidence type="ECO:0000256" key="2">
    <source>
        <dbReference type="SAM" id="MobiDB-lite"/>
    </source>
</evidence>
<dbReference type="PROSITE" id="PS51257">
    <property type="entry name" value="PROKAR_LIPOPROTEIN"/>
    <property type="match status" value="1"/>
</dbReference>
<evidence type="ECO:0000259" key="3">
    <source>
        <dbReference type="Pfam" id="PF04473"/>
    </source>
</evidence>
<comment type="caution">
    <text evidence="4">The sequence shown here is derived from an EMBL/GenBank/DDBJ whole genome shotgun (WGS) entry which is preliminary data.</text>
</comment>
<gene>
    <name evidence="4" type="ORF">JTJ23_10495</name>
</gene>
<dbReference type="EMBL" id="JAFHBD010000045">
    <property type="protein sequence ID" value="MBN2953999.1"/>
    <property type="molecule type" value="Genomic_DNA"/>
</dbReference>
<proteinExistence type="predicted"/>
<keyword evidence="1" id="KW-0175">Coiled coil</keyword>
<dbReference type="AlphaFoldDB" id="A0A938Z9N5"/>
<sequence>MKQIPIFRVTGTFLVLVFLCSVLFGCGGTGSAADDAYLTQVTASVTEAQSLIDEMISFSNEMTEATGTFSENKDSDAYVEQCRTKLTLLEEKVAAVQELQQQIEKSGAPSSDFGKAIEQEQKEYFEDMLLYLNAMQETLTFYTAQYDASLELLEAANPAQSSFQQYLGDLYSTTVRVKENLLALPTPSYLSTLWTHYVGAFDMLTSYLQSVSSAAAGDVLLSYSADQIISRVTIEGNAYEKQIADLMVREYVHSADVLENNLKVFGSEILSSCEKKKVPENSYVSQDSIVFIYHSLVDEIYPNLYPAADSAVNLLMYTDKSYCDVLVTAEIPGFTQVYEQKVTLSPEMTYLMIKPPILSELPNLSSTKETQLILKVTDCATGDVLAQESKAIKLYSIYDYKTYSDEFGVVQNDNLLAWMTPDSDGVLAVRRNAISWLENNFGRDYGKLPGYQYSYGFGQGQEAYVTFYQVAAIQSAISAMGVRYNMGPYSFDATQRVLMPDAVLNSKSGICIETAVLMASVLQSANMHPFLILTPGHAQVAVETWENSGQYFLIETTTLPFDATTDDNSGVIIQLDSQGWDEYLSQKKQQSQQSGGLFYLVDCSLAKVLNIRGLAADSYTADVTLPSSPSSSSDSGSQPSSGDASSVAPAPSSSSSSGTYTLESYDGGNFTMQLPKGWTIETGGAYAGFCFRAYDPQNPDAQIFFYGELGPYFKSQEGKDGYLAMSGGNDYLSDLPVLELGTLTACLDGLDEYEAAYYTIMGSSYNFADVHNLSNIVEQPVTTFLSPYAVSESMLKADLTSVTGAPCKGIFQGSIVDAGSYEIGGVDITPSRGAMDLFGVIAPSDQFDNIADTLIASLGSFRFTEEYIQAGIDQTNQIGQSALEYSRQNMELMDRVMQDFSEYIRQ</sequence>
<feature type="coiled-coil region" evidence="1">
    <location>
        <begin position="79"/>
        <end position="106"/>
    </location>
</feature>
<reference evidence="4" key="1">
    <citation type="submission" date="2021-02" db="EMBL/GenBank/DDBJ databases">
        <title>Metagenome-assembled genomes from human diarrheal sample B26.</title>
        <authorList>
            <person name="Ateba T.P."/>
            <person name="Alayande K.A."/>
            <person name="Mwanza M."/>
        </authorList>
    </citation>
    <scope>NUCLEOTIDE SEQUENCE</scope>
    <source>
        <strain evidence="4">06WH</strain>
    </source>
</reference>
<evidence type="ECO:0000313" key="5">
    <source>
        <dbReference type="Proteomes" id="UP000737612"/>
    </source>
</evidence>
<feature type="region of interest" description="Disordered" evidence="2">
    <location>
        <begin position="625"/>
        <end position="659"/>
    </location>
</feature>
<feature type="compositionally biased region" description="Low complexity" evidence="2">
    <location>
        <begin position="627"/>
        <end position="657"/>
    </location>
</feature>
<name>A0A938Z9N5_9FIRM</name>
<evidence type="ECO:0000313" key="4">
    <source>
        <dbReference type="EMBL" id="MBN2953999.1"/>
    </source>
</evidence>
<organism evidence="4 5">
    <name type="scientific">Fusicatenibacter saccharivorans</name>
    <dbReference type="NCBI Taxonomy" id="1150298"/>
    <lineage>
        <taxon>Bacteria</taxon>
        <taxon>Bacillati</taxon>
        <taxon>Bacillota</taxon>
        <taxon>Clostridia</taxon>
        <taxon>Lachnospirales</taxon>
        <taxon>Lachnospiraceae</taxon>
        <taxon>Fusicatenibacter</taxon>
    </lineage>
</organism>